<organism evidence="1 2">
    <name type="scientific">Christiangramia forsetii (strain DSM 17595 / CGMCC 1.15422 / KT0803)</name>
    <name type="common">Gramella forsetii</name>
    <dbReference type="NCBI Taxonomy" id="411154"/>
    <lineage>
        <taxon>Bacteria</taxon>
        <taxon>Pseudomonadati</taxon>
        <taxon>Bacteroidota</taxon>
        <taxon>Flavobacteriia</taxon>
        <taxon>Flavobacteriales</taxon>
        <taxon>Flavobacteriaceae</taxon>
        <taxon>Christiangramia</taxon>
    </lineage>
</organism>
<dbReference type="AlphaFoldDB" id="A0M636"/>
<proteinExistence type="predicted"/>
<dbReference type="HOGENOM" id="CLU_3062057_0_0_10"/>
<dbReference type="STRING" id="411154.GFO_3138"/>
<evidence type="ECO:0000313" key="1">
    <source>
        <dbReference type="EMBL" id="CAL68081.1"/>
    </source>
</evidence>
<protein>
    <submittedName>
        <fullName evidence="1">Uncharacterized protein</fullName>
    </submittedName>
</protein>
<accession>A0M636</accession>
<sequence length="53" mass="6444">MQLNFKMQKYNYIIQSRRMEQKHYGLKNLVLDGENQLDFLIGRLYDSILKTYA</sequence>
<gene>
    <name evidence="1" type="ordered locus">GFO_3138</name>
</gene>
<name>A0M636_CHRFK</name>
<dbReference type="EMBL" id="CU207366">
    <property type="protein sequence ID" value="CAL68081.1"/>
    <property type="molecule type" value="Genomic_DNA"/>
</dbReference>
<dbReference type="KEGG" id="gfo:GFO_3138"/>
<evidence type="ECO:0000313" key="2">
    <source>
        <dbReference type="Proteomes" id="UP000000755"/>
    </source>
</evidence>
<reference evidence="1 2" key="1">
    <citation type="journal article" date="2006" name="Environ. Microbiol.">
        <title>Whole genome analysis of the marine Bacteroidetes'Gramella forsetii' reveals adaptations to degradation of polymeric organic matter.</title>
        <authorList>
            <person name="Bauer M."/>
            <person name="Kube M."/>
            <person name="Teeling H."/>
            <person name="Richter M."/>
            <person name="Lombardot T."/>
            <person name="Allers E."/>
            <person name="Wuerdemann C.A."/>
            <person name="Quast C."/>
            <person name="Kuhl H."/>
            <person name="Knaust F."/>
            <person name="Woebken D."/>
            <person name="Bischof K."/>
            <person name="Mussmann M."/>
            <person name="Choudhuri J.V."/>
            <person name="Meyer F."/>
            <person name="Reinhardt R."/>
            <person name="Amann R.I."/>
            <person name="Gloeckner F.O."/>
        </authorList>
    </citation>
    <scope>NUCLEOTIDE SEQUENCE [LARGE SCALE GENOMIC DNA]</scope>
    <source>
        <strain evidence="1 2">KT0803</strain>
    </source>
</reference>
<dbReference type="Proteomes" id="UP000000755">
    <property type="component" value="Chromosome"/>
</dbReference>